<dbReference type="VEuPathDB" id="FungiDB:ASPGLDRAFT_66640"/>
<keyword evidence="2" id="KW-0805">Transcription regulation</keyword>
<feature type="region of interest" description="Disordered" evidence="6">
    <location>
        <begin position="214"/>
        <end position="234"/>
    </location>
</feature>
<keyword evidence="4" id="KW-0804">Transcription</keyword>
<evidence type="ECO:0000256" key="1">
    <source>
        <dbReference type="ARBA" id="ARBA00004123"/>
    </source>
</evidence>
<evidence type="ECO:0000256" key="5">
    <source>
        <dbReference type="ARBA" id="ARBA00023242"/>
    </source>
</evidence>
<evidence type="ECO:0000313" key="8">
    <source>
        <dbReference type="EMBL" id="OJJ84411.1"/>
    </source>
</evidence>
<dbReference type="EMBL" id="KV878897">
    <property type="protein sequence ID" value="OJJ84411.1"/>
    <property type="molecule type" value="Genomic_DNA"/>
</dbReference>
<dbReference type="CDD" id="cd00067">
    <property type="entry name" value="GAL4"/>
    <property type="match status" value="1"/>
</dbReference>
<protein>
    <recommendedName>
        <fullName evidence="7">Zn(2)-C6 fungal-type domain-containing protein</fullName>
    </recommendedName>
</protein>
<dbReference type="PROSITE" id="PS50048">
    <property type="entry name" value="ZN2_CY6_FUNGAL_2"/>
    <property type="match status" value="1"/>
</dbReference>
<dbReference type="AlphaFoldDB" id="A0A1L9VKJ1"/>
<dbReference type="OrthoDB" id="5319341at2759"/>
<keyword evidence="9" id="KW-1185">Reference proteome</keyword>
<dbReference type="GO" id="GO:0008270">
    <property type="term" value="F:zinc ion binding"/>
    <property type="evidence" value="ECO:0007669"/>
    <property type="project" value="InterPro"/>
</dbReference>
<feature type="compositionally biased region" description="Polar residues" evidence="6">
    <location>
        <begin position="214"/>
        <end position="229"/>
    </location>
</feature>
<dbReference type="STRING" id="1160497.A0A1L9VKJ1"/>
<organism evidence="8 9">
    <name type="scientific">Aspergillus glaucus CBS 516.65</name>
    <dbReference type="NCBI Taxonomy" id="1160497"/>
    <lineage>
        <taxon>Eukaryota</taxon>
        <taxon>Fungi</taxon>
        <taxon>Dikarya</taxon>
        <taxon>Ascomycota</taxon>
        <taxon>Pezizomycotina</taxon>
        <taxon>Eurotiomycetes</taxon>
        <taxon>Eurotiomycetidae</taxon>
        <taxon>Eurotiales</taxon>
        <taxon>Aspergillaceae</taxon>
        <taxon>Aspergillus</taxon>
        <taxon>Aspergillus subgen. Aspergillus</taxon>
    </lineage>
</organism>
<gene>
    <name evidence="8" type="ORF">ASPGLDRAFT_66640</name>
</gene>
<evidence type="ECO:0000256" key="6">
    <source>
        <dbReference type="SAM" id="MobiDB-lite"/>
    </source>
</evidence>
<dbReference type="GO" id="GO:0005634">
    <property type="term" value="C:nucleus"/>
    <property type="evidence" value="ECO:0007669"/>
    <property type="project" value="UniProtKB-SubCell"/>
</dbReference>
<comment type="subcellular location">
    <subcellularLocation>
        <location evidence="1">Nucleus</location>
    </subcellularLocation>
</comment>
<keyword evidence="5" id="KW-0539">Nucleus</keyword>
<evidence type="ECO:0000259" key="7">
    <source>
        <dbReference type="PROSITE" id="PS50048"/>
    </source>
</evidence>
<keyword evidence="3" id="KW-0238">DNA-binding</keyword>
<proteinExistence type="predicted"/>
<feature type="region of interest" description="Disordered" evidence="6">
    <location>
        <begin position="64"/>
        <end position="107"/>
    </location>
</feature>
<dbReference type="SUPFAM" id="SSF57701">
    <property type="entry name" value="Zn2/Cys6 DNA-binding domain"/>
    <property type="match status" value="1"/>
</dbReference>
<dbReference type="GeneID" id="34465302"/>
<accession>A0A1L9VKJ1</accession>
<dbReference type="GO" id="GO:0045944">
    <property type="term" value="P:positive regulation of transcription by RNA polymerase II"/>
    <property type="evidence" value="ECO:0007669"/>
    <property type="project" value="TreeGrafter"/>
</dbReference>
<dbReference type="PROSITE" id="PS00463">
    <property type="entry name" value="ZN2_CY6_FUNGAL_1"/>
    <property type="match status" value="1"/>
</dbReference>
<dbReference type="RefSeq" id="XP_022401109.1">
    <property type="nucleotide sequence ID" value="XM_022549042.1"/>
</dbReference>
<dbReference type="Gene3D" id="4.10.240.10">
    <property type="entry name" value="Zn(2)-C6 fungal-type DNA-binding domain"/>
    <property type="match status" value="1"/>
</dbReference>
<evidence type="ECO:0000256" key="4">
    <source>
        <dbReference type="ARBA" id="ARBA00023163"/>
    </source>
</evidence>
<feature type="domain" description="Zn(2)-C6 fungal-type" evidence="7">
    <location>
        <begin position="25"/>
        <end position="55"/>
    </location>
</feature>
<dbReference type="GO" id="GO:0000981">
    <property type="term" value="F:DNA-binding transcription factor activity, RNA polymerase II-specific"/>
    <property type="evidence" value="ECO:0007669"/>
    <property type="project" value="InterPro"/>
</dbReference>
<dbReference type="Pfam" id="PF11951">
    <property type="entry name" value="Fungal_trans_2"/>
    <property type="match status" value="1"/>
</dbReference>
<dbReference type="CDD" id="cd12148">
    <property type="entry name" value="fungal_TF_MHR"/>
    <property type="match status" value="1"/>
</dbReference>
<evidence type="ECO:0000256" key="2">
    <source>
        <dbReference type="ARBA" id="ARBA00023015"/>
    </source>
</evidence>
<dbReference type="PANTHER" id="PTHR37534:SF3">
    <property type="entry name" value="ZN(II)2CYS6 TRANSCRIPTION FACTOR (EUROFUNG)"/>
    <property type="match status" value="1"/>
</dbReference>
<name>A0A1L9VKJ1_ASPGL</name>
<dbReference type="InterPro" id="IPR001138">
    <property type="entry name" value="Zn2Cys6_DnaBD"/>
</dbReference>
<dbReference type="PANTHER" id="PTHR37534">
    <property type="entry name" value="TRANSCRIPTIONAL ACTIVATOR PROTEIN UGA3"/>
    <property type="match status" value="1"/>
</dbReference>
<dbReference type="GO" id="GO:0000976">
    <property type="term" value="F:transcription cis-regulatory region binding"/>
    <property type="evidence" value="ECO:0007669"/>
    <property type="project" value="TreeGrafter"/>
</dbReference>
<evidence type="ECO:0000256" key="3">
    <source>
        <dbReference type="ARBA" id="ARBA00023125"/>
    </source>
</evidence>
<dbReference type="Pfam" id="PF00172">
    <property type="entry name" value="Zn_clus"/>
    <property type="match status" value="1"/>
</dbReference>
<dbReference type="SMART" id="SM00066">
    <property type="entry name" value="GAL4"/>
    <property type="match status" value="1"/>
</dbReference>
<sequence>MPPRSPYRQPRIRKSRGRGLRTTNGCITCRKRHLKCDETKPICGPCAKNDKICEYATLGRRSTNVPASDGAISDAVPAPTSQQTASPEINDHPSSGVIPDPAPNEPLQTTDLSWTCSEPDANRPPPALLDHLSADALAANQSPIALQNTYLSPSNASFAAVRWLGLLASDAARDSPQLATIPNSYANQNPPSGHFSANGLIQRSSLQYATQVLESPPASNASHDQTDSSAPGDVTLREKRIWQSRGPIELLEAEQTLFEYFVHQIDLFDPTSQFSTFVAHLAIHNAGLMNAILALASRHLALNTWLDKDNMPNKEEAALQCYYQTLYYVQRAMQYPSYQTSLELLATTLIISAYEMLDNSTNDWERHLEGVFLIQRSQTIHGESGGLHSAVWWAWLCQDIWAAFREKRKTFTFWVPQKPLSVLSPHELATRAIYITAKVLSYCADATTEENIQGQIHEATRLRTMLDDWRKHLTIEFLPLPLGSREQSSCFRPIWIRPPAFAVAVQFFSVSHILLLAHEPSMGGLDQYLGRQSVIRRCVENICGIAKTLKDAASSLMSSQALYIAGIFTQENHAREAILELLESCRERTGWPVKSLGIELQQLWESIEPAKAAAAARVSV</sequence>
<dbReference type="Proteomes" id="UP000184300">
    <property type="component" value="Unassembled WGS sequence"/>
</dbReference>
<dbReference type="InterPro" id="IPR036864">
    <property type="entry name" value="Zn2-C6_fun-type_DNA-bd_sf"/>
</dbReference>
<evidence type="ECO:0000313" key="9">
    <source>
        <dbReference type="Proteomes" id="UP000184300"/>
    </source>
</evidence>
<reference evidence="9" key="1">
    <citation type="journal article" date="2017" name="Genome Biol.">
        <title>Comparative genomics reveals high biological diversity and specific adaptations in the industrially and medically important fungal genus Aspergillus.</title>
        <authorList>
            <person name="de Vries R.P."/>
            <person name="Riley R."/>
            <person name="Wiebenga A."/>
            <person name="Aguilar-Osorio G."/>
            <person name="Amillis S."/>
            <person name="Uchima C.A."/>
            <person name="Anderluh G."/>
            <person name="Asadollahi M."/>
            <person name="Askin M."/>
            <person name="Barry K."/>
            <person name="Battaglia E."/>
            <person name="Bayram O."/>
            <person name="Benocci T."/>
            <person name="Braus-Stromeyer S.A."/>
            <person name="Caldana C."/>
            <person name="Canovas D."/>
            <person name="Cerqueira G.C."/>
            <person name="Chen F."/>
            <person name="Chen W."/>
            <person name="Choi C."/>
            <person name="Clum A."/>
            <person name="Dos Santos R.A."/>
            <person name="Damasio A.R."/>
            <person name="Diallinas G."/>
            <person name="Emri T."/>
            <person name="Fekete E."/>
            <person name="Flipphi M."/>
            <person name="Freyberg S."/>
            <person name="Gallo A."/>
            <person name="Gournas C."/>
            <person name="Habgood R."/>
            <person name="Hainaut M."/>
            <person name="Harispe M.L."/>
            <person name="Henrissat B."/>
            <person name="Hilden K.S."/>
            <person name="Hope R."/>
            <person name="Hossain A."/>
            <person name="Karabika E."/>
            <person name="Karaffa L."/>
            <person name="Karanyi Z."/>
            <person name="Krasevec N."/>
            <person name="Kuo A."/>
            <person name="Kusch H."/>
            <person name="LaButti K."/>
            <person name="Lagendijk E.L."/>
            <person name="Lapidus A."/>
            <person name="Levasseur A."/>
            <person name="Lindquist E."/>
            <person name="Lipzen A."/>
            <person name="Logrieco A.F."/>
            <person name="MacCabe A."/>
            <person name="Maekelae M.R."/>
            <person name="Malavazi I."/>
            <person name="Melin P."/>
            <person name="Meyer V."/>
            <person name="Mielnichuk N."/>
            <person name="Miskei M."/>
            <person name="Molnar A.P."/>
            <person name="Mule G."/>
            <person name="Ngan C.Y."/>
            <person name="Orejas M."/>
            <person name="Orosz E."/>
            <person name="Ouedraogo J.P."/>
            <person name="Overkamp K.M."/>
            <person name="Park H.-S."/>
            <person name="Perrone G."/>
            <person name="Piumi F."/>
            <person name="Punt P.J."/>
            <person name="Ram A.F."/>
            <person name="Ramon A."/>
            <person name="Rauscher S."/>
            <person name="Record E."/>
            <person name="Riano-Pachon D.M."/>
            <person name="Robert V."/>
            <person name="Roehrig J."/>
            <person name="Ruller R."/>
            <person name="Salamov A."/>
            <person name="Salih N.S."/>
            <person name="Samson R.A."/>
            <person name="Sandor E."/>
            <person name="Sanguinetti M."/>
            <person name="Schuetze T."/>
            <person name="Sepcic K."/>
            <person name="Shelest E."/>
            <person name="Sherlock G."/>
            <person name="Sophianopoulou V."/>
            <person name="Squina F.M."/>
            <person name="Sun H."/>
            <person name="Susca A."/>
            <person name="Todd R.B."/>
            <person name="Tsang A."/>
            <person name="Unkles S.E."/>
            <person name="van de Wiele N."/>
            <person name="van Rossen-Uffink D."/>
            <person name="Oliveira J.V."/>
            <person name="Vesth T.C."/>
            <person name="Visser J."/>
            <person name="Yu J.-H."/>
            <person name="Zhou M."/>
            <person name="Andersen M.R."/>
            <person name="Archer D.B."/>
            <person name="Baker S.E."/>
            <person name="Benoit I."/>
            <person name="Brakhage A.A."/>
            <person name="Braus G.H."/>
            <person name="Fischer R."/>
            <person name="Frisvad J.C."/>
            <person name="Goldman G.H."/>
            <person name="Houbraken J."/>
            <person name="Oakley B."/>
            <person name="Pocsi I."/>
            <person name="Scazzocchio C."/>
            <person name="Seiboth B."/>
            <person name="vanKuyk P.A."/>
            <person name="Wortman J."/>
            <person name="Dyer P.S."/>
            <person name="Grigoriev I.V."/>
        </authorList>
    </citation>
    <scope>NUCLEOTIDE SEQUENCE [LARGE SCALE GENOMIC DNA]</scope>
    <source>
        <strain evidence="9">CBS 516.65</strain>
    </source>
</reference>
<dbReference type="InterPro" id="IPR021858">
    <property type="entry name" value="Fun_TF"/>
</dbReference>